<sequence>MAPLEKFRRENFEGLCKIQKRMIIQSNFSIEALFGDDHSS</sequence>
<evidence type="ECO:0000313" key="1">
    <source>
        <dbReference type="EMBL" id="EMG21580.1"/>
    </source>
</evidence>
<protein>
    <submittedName>
        <fullName evidence="1">Uncharacterized protein</fullName>
    </submittedName>
</protein>
<comment type="caution">
    <text evidence="1">The sequence shown here is derived from an EMBL/GenBank/DDBJ whole genome shotgun (WGS) entry which is preliminary data.</text>
</comment>
<dbReference type="AlphaFoldDB" id="M3G8G9"/>
<organism evidence="1 2">
    <name type="scientific">Leptospira interrogans serovar Copenhageni str. LT2050</name>
    <dbReference type="NCBI Taxonomy" id="1001598"/>
    <lineage>
        <taxon>Bacteria</taxon>
        <taxon>Pseudomonadati</taxon>
        <taxon>Spirochaetota</taxon>
        <taxon>Spirochaetia</taxon>
        <taxon>Leptospirales</taxon>
        <taxon>Leptospiraceae</taxon>
        <taxon>Leptospira</taxon>
    </lineage>
</organism>
<reference evidence="1 2" key="1">
    <citation type="submission" date="2013-02" db="EMBL/GenBank/DDBJ databases">
        <authorList>
            <person name="Harkins D.M."/>
            <person name="Durkin A.S."/>
            <person name="Brinkac L.M."/>
            <person name="Haft D.H."/>
            <person name="Selengut J.D."/>
            <person name="Sanka R."/>
            <person name="DePew J."/>
            <person name="Purushe J."/>
            <person name="Tulsiani S.M."/>
            <person name="Graham G.C."/>
            <person name="Burns M.-A."/>
            <person name="Dohnt M.F."/>
            <person name="Smythe L.D."/>
            <person name="McKay D.B."/>
            <person name="Craig S.B."/>
            <person name="Vinetz J.M."/>
            <person name="Sutton G.G."/>
            <person name="Nierman W.C."/>
            <person name="Fouts D.E."/>
        </authorList>
    </citation>
    <scope>NUCLEOTIDE SEQUENCE [LARGE SCALE GENOMIC DNA]</scope>
    <source>
        <strain evidence="1 2">LT2050</strain>
    </source>
</reference>
<dbReference type="Proteomes" id="UP000011778">
    <property type="component" value="Unassembled WGS sequence"/>
</dbReference>
<name>M3G8G9_LEPIT</name>
<accession>M3G8G9</accession>
<dbReference type="EMBL" id="AFMD02000298">
    <property type="protein sequence ID" value="EMG21580.1"/>
    <property type="molecule type" value="Genomic_DNA"/>
</dbReference>
<proteinExistence type="predicted"/>
<evidence type="ECO:0000313" key="2">
    <source>
        <dbReference type="Proteomes" id="UP000011778"/>
    </source>
</evidence>
<gene>
    <name evidence="1" type="ORF">LEP1GSC150_0042</name>
</gene>